<proteinExistence type="predicted"/>
<feature type="region of interest" description="Disordered" evidence="1">
    <location>
        <begin position="155"/>
        <end position="312"/>
    </location>
</feature>
<reference evidence="2" key="1">
    <citation type="submission" date="2020-05" db="EMBL/GenBank/DDBJ databases">
        <title>Mycena genomes resolve the evolution of fungal bioluminescence.</title>
        <authorList>
            <person name="Tsai I.J."/>
        </authorList>
    </citation>
    <scope>NUCLEOTIDE SEQUENCE</scope>
    <source>
        <strain evidence="2">CCC161011</strain>
    </source>
</reference>
<evidence type="ECO:0000313" key="3">
    <source>
        <dbReference type="Proteomes" id="UP000620124"/>
    </source>
</evidence>
<feature type="region of interest" description="Disordered" evidence="1">
    <location>
        <begin position="696"/>
        <end position="790"/>
    </location>
</feature>
<gene>
    <name evidence="2" type="ORF">MVEN_02184500</name>
</gene>
<feature type="compositionally biased region" description="Low complexity" evidence="1">
    <location>
        <begin position="36"/>
        <end position="47"/>
    </location>
</feature>
<feature type="compositionally biased region" description="Polar residues" evidence="1">
    <location>
        <begin position="23"/>
        <end position="35"/>
    </location>
</feature>
<dbReference type="Proteomes" id="UP000620124">
    <property type="component" value="Unassembled WGS sequence"/>
</dbReference>
<feature type="compositionally biased region" description="Low complexity" evidence="1">
    <location>
        <begin position="196"/>
        <end position="208"/>
    </location>
</feature>
<dbReference type="EMBL" id="JACAZI010000023">
    <property type="protein sequence ID" value="KAF7336360.1"/>
    <property type="molecule type" value="Genomic_DNA"/>
</dbReference>
<keyword evidence="3" id="KW-1185">Reference proteome</keyword>
<feature type="region of interest" description="Disordered" evidence="1">
    <location>
        <begin position="1"/>
        <end position="47"/>
    </location>
</feature>
<dbReference type="AlphaFoldDB" id="A0A8H6X869"/>
<organism evidence="2 3">
    <name type="scientific">Mycena venus</name>
    <dbReference type="NCBI Taxonomy" id="2733690"/>
    <lineage>
        <taxon>Eukaryota</taxon>
        <taxon>Fungi</taxon>
        <taxon>Dikarya</taxon>
        <taxon>Basidiomycota</taxon>
        <taxon>Agaricomycotina</taxon>
        <taxon>Agaricomycetes</taxon>
        <taxon>Agaricomycetidae</taxon>
        <taxon>Agaricales</taxon>
        <taxon>Marasmiineae</taxon>
        <taxon>Mycenaceae</taxon>
        <taxon>Mycena</taxon>
    </lineage>
</organism>
<sequence length="815" mass="88608">MDPTNPPHAVDGTVDIFHDHDNSVTSSGYPPNTVTPSGYPDPGGYPDYSVTTGGYPDAAYHDNSVVASGFPDSSVAPSGSPVDVAALVAANQQLEQMLTNMRLGYHQEVQAEMQAFRDSVRDDFQAVQAQRDSARTENQALAAQIAATVARLERLEGTPADHDRTPQRTRDPRVRPTPSKTTSSTTTASKAHRAKAQSAAQPSPAASPEPTQKSRRSSAPKDSGSDPSPKPARSSPKASRASAKPPRSSPNPPRSSPDPPRSSPNPPRSSPNTSHSSTKSPSSKAAGGSSSSASSSKNQSGTKDGTKAGTPRKLAEHQMLKGDIDVEAQSFKTTFQTHMRFISGSLDSTQAPPSAAPEVVQQFELRFNGLTVTELKRLGQLGHPVINPSEVKVGISAEDCVRSKNRIVRAFFQLEEGALLHIKAYLAKLGIIKWAVDFNQSPYSMYNTAMRMAAIDTFRFCVAGTYYDFLRPDTRYIKDSGLLVRLYDHFIHRYMYDKWKVEIRTPGGNEINAERNKVSQARIRLHGLRADYLKNAKVPKGLKLLFSVKATSDDESTSTGRPQALACAERSQSANQVIRAVEGLMMQDLLDDGKTRAANNRKRRLVPAFGQRNPGYFQEVPKEMPIQYYDPDWFNNRPPQARAKIAPKLIVVFAPGSTDFFSHRGENALSVEQLTEKYGKTVFDNYDLDFGEADAKAGSKGVVETSDADDEGDGDSIGSKDSDEDTELSDAASMASFISHDHGASDDEQDDDMYGEDDEQADAMSAEEDAGSGEEPNAAEDGSWDGRTQFAEVYDIDMEKEDLAAAIFDDSDESV</sequence>
<feature type="compositionally biased region" description="Pro residues" evidence="1">
    <location>
        <begin position="247"/>
        <end position="269"/>
    </location>
</feature>
<name>A0A8H6X869_9AGAR</name>
<feature type="compositionally biased region" description="Acidic residues" evidence="1">
    <location>
        <begin position="746"/>
        <end position="772"/>
    </location>
</feature>
<evidence type="ECO:0000256" key="1">
    <source>
        <dbReference type="SAM" id="MobiDB-lite"/>
    </source>
</evidence>
<protein>
    <submittedName>
        <fullName evidence="2">Uncharacterized protein</fullName>
    </submittedName>
</protein>
<feature type="compositionally biased region" description="Low complexity" evidence="1">
    <location>
        <begin position="220"/>
        <end position="246"/>
    </location>
</feature>
<feature type="compositionally biased region" description="Low complexity" evidence="1">
    <location>
        <begin position="176"/>
        <end position="189"/>
    </location>
</feature>
<feature type="compositionally biased region" description="Low complexity" evidence="1">
    <location>
        <begin position="270"/>
        <end position="298"/>
    </location>
</feature>
<comment type="caution">
    <text evidence="2">The sequence shown here is derived from an EMBL/GenBank/DDBJ whole genome shotgun (WGS) entry which is preliminary data.</text>
</comment>
<evidence type="ECO:0000313" key="2">
    <source>
        <dbReference type="EMBL" id="KAF7336360.1"/>
    </source>
</evidence>
<accession>A0A8H6X869</accession>
<dbReference type="OrthoDB" id="3056461at2759"/>
<feature type="compositionally biased region" description="Basic and acidic residues" evidence="1">
    <location>
        <begin position="155"/>
        <end position="174"/>
    </location>
</feature>